<accession>A0ABU6TJX8</accession>
<organism evidence="2 3">
    <name type="scientific">Stylosanthes scabra</name>
    <dbReference type="NCBI Taxonomy" id="79078"/>
    <lineage>
        <taxon>Eukaryota</taxon>
        <taxon>Viridiplantae</taxon>
        <taxon>Streptophyta</taxon>
        <taxon>Embryophyta</taxon>
        <taxon>Tracheophyta</taxon>
        <taxon>Spermatophyta</taxon>
        <taxon>Magnoliopsida</taxon>
        <taxon>eudicotyledons</taxon>
        <taxon>Gunneridae</taxon>
        <taxon>Pentapetalae</taxon>
        <taxon>rosids</taxon>
        <taxon>fabids</taxon>
        <taxon>Fabales</taxon>
        <taxon>Fabaceae</taxon>
        <taxon>Papilionoideae</taxon>
        <taxon>50 kb inversion clade</taxon>
        <taxon>dalbergioids sensu lato</taxon>
        <taxon>Dalbergieae</taxon>
        <taxon>Pterocarpus clade</taxon>
        <taxon>Stylosanthes</taxon>
    </lineage>
</organism>
<keyword evidence="3" id="KW-1185">Reference proteome</keyword>
<sequence>MAPEFDAAPETGSKKKYFIADSSEPGNRNPLPDYKIVVQARSIFSVKVKPNRAKQISTPSGTPSANLVFLTFHAIAKGQKKWQMIDLYHDLRLKSRMTQREFFLVEYLGLTQML</sequence>
<reference evidence="2 3" key="1">
    <citation type="journal article" date="2023" name="Plants (Basel)">
        <title>Bridging the Gap: Combining Genomics and Transcriptomics Approaches to Understand Stylosanthes scabra, an Orphan Legume from the Brazilian Caatinga.</title>
        <authorList>
            <person name="Ferreira-Neto J.R.C."/>
            <person name="da Silva M.D."/>
            <person name="Binneck E."/>
            <person name="de Melo N.F."/>
            <person name="da Silva R.H."/>
            <person name="de Melo A.L.T.M."/>
            <person name="Pandolfi V."/>
            <person name="Bustamante F.O."/>
            <person name="Brasileiro-Vidal A.C."/>
            <person name="Benko-Iseppon A.M."/>
        </authorList>
    </citation>
    <scope>NUCLEOTIDE SEQUENCE [LARGE SCALE GENOMIC DNA]</scope>
    <source>
        <tissue evidence="2">Leaves</tissue>
    </source>
</reference>
<name>A0ABU6TJX8_9FABA</name>
<dbReference type="Proteomes" id="UP001341840">
    <property type="component" value="Unassembled WGS sequence"/>
</dbReference>
<protein>
    <submittedName>
        <fullName evidence="2">Uncharacterized protein</fullName>
    </submittedName>
</protein>
<evidence type="ECO:0000313" key="2">
    <source>
        <dbReference type="EMBL" id="MED6149100.1"/>
    </source>
</evidence>
<dbReference type="EMBL" id="JASCZI010091128">
    <property type="protein sequence ID" value="MED6149100.1"/>
    <property type="molecule type" value="Genomic_DNA"/>
</dbReference>
<feature type="region of interest" description="Disordered" evidence="1">
    <location>
        <begin position="1"/>
        <end position="31"/>
    </location>
</feature>
<gene>
    <name evidence="2" type="ORF">PIB30_059239</name>
</gene>
<evidence type="ECO:0000313" key="3">
    <source>
        <dbReference type="Proteomes" id="UP001341840"/>
    </source>
</evidence>
<comment type="caution">
    <text evidence="2">The sequence shown here is derived from an EMBL/GenBank/DDBJ whole genome shotgun (WGS) entry which is preliminary data.</text>
</comment>
<evidence type="ECO:0000256" key="1">
    <source>
        <dbReference type="SAM" id="MobiDB-lite"/>
    </source>
</evidence>
<proteinExistence type="predicted"/>